<keyword evidence="2" id="KW-0812">Transmembrane</keyword>
<organism evidence="3 4">
    <name type="scientific">Athelia psychrophila</name>
    <dbReference type="NCBI Taxonomy" id="1759441"/>
    <lineage>
        <taxon>Eukaryota</taxon>
        <taxon>Fungi</taxon>
        <taxon>Dikarya</taxon>
        <taxon>Basidiomycota</taxon>
        <taxon>Agaricomycotina</taxon>
        <taxon>Agaricomycetes</taxon>
        <taxon>Agaricomycetidae</taxon>
        <taxon>Atheliales</taxon>
        <taxon>Atheliaceae</taxon>
        <taxon>Athelia</taxon>
    </lineage>
</organism>
<dbReference type="EMBL" id="KV417491">
    <property type="protein sequence ID" value="KZP31045.1"/>
    <property type="molecule type" value="Genomic_DNA"/>
</dbReference>
<feature type="region of interest" description="Disordered" evidence="1">
    <location>
        <begin position="1"/>
        <end position="74"/>
    </location>
</feature>
<protein>
    <submittedName>
        <fullName evidence="3">Uncharacterized protein</fullName>
    </submittedName>
</protein>
<evidence type="ECO:0000256" key="2">
    <source>
        <dbReference type="SAM" id="Phobius"/>
    </source>
</evidence>
<feature type="transmembrane region" description="Helical" evidence="2">
    <location>
        <begin position="128"/>
        <end position="150"/>
    </location>
</feature>
<name>A0A166TW25_9AGAM</name>
<dbReference type="AlphaFoldDB" id="A0A166TW25"/>
<feature type="compositionally biased region" description="Polar residues" evidence="1">
    <location>
        <begin position="1"/>
        <end position="38"/>
    </location>
</feature>
<proteinExistence type="predicted"/>
<gene>
    <name evidence="3" type="ORF">FIBSPDRAFT_850034</name>
</gene>
<reference evidence="3 4" key="1">
    <citation type="journal article" date="2016" name="Mol. Biol. Evol.">
        <title>Comparative Genomics of Early-Diverging Mushroom-Forming Fungi Provides Insights into the Origins of Lignocellulose Decay Capabilities.</title>
        <authorList>
            <person name="Nagy L.G."/>
            <person name="Riley R."/>
            <person name="Tritt A."/>
            <person name="Adam C."/>
            <person name="Daum C."/>
            <person name="Floudas D."/>
            <person name="Sun H."/>
            <person name="Yadav J.S."/>
            <person name="Pangilinan J."/>
            <person name="Larsson K.H."/>
            <person name="Matsuura K."/>
            <person name="Barry K."/>
            <person name="Labutti K."/>
            <person name="Kuo R."/>
            <person name="Ohm R.A."/>
            <person name="Bhattacharya S.S."/>
            <person name="Shirouzu T."/>
            <person name="Yoshinaga Y."/>
            <person name="Martin F.M."/>
            <person name="Grigoriev I.V."/>
            <person name="Hibbett D.S."/>
        </authorList>
    </citation>
    <scope>NUCLEOTIDE SEQUENCE [LARGE SCALE GENOMIC DNA]</scope>
    <source>
        <strain evidence="3 4">CBS 109695</strain>
    </source>
</reference>
<accession>A0A166TW25</accession>
<evidence type="ECO:0000256" key="1">
    <source>
        <dbReference type="SAM" id="MobiDB-lite"/>
    </source>
</evidence>
<keyword evidence="2" id="KW-1133">Transmembrane helix</keyword>
<evidence type="ECO:0000313" key="3">
    <source>
        <dbReference type="EMBL" id="KZP31045.1"/>
    </source>
</evidence>
<keyword evidence="4" id="KW-1185">Reference proteome</keyword>
<evidence type="ECO:0000313" key="4">
    <source>
        <dbReference type="Proteomes" id="UP000076532"/>
    </source>
</evidence>
<dbReference type="OrthoDB" id="2571149at2759"/>
<sequence length="164" mass="17848">MGGTPQSKVRNDSSNASTGRSASPLPITSGTARANQAGASGRWANKTHKLEREHHGKAVAQTIQRHRQAPPADVLARMSGEKRRMDKVVRSVSEVGNGAQVKQRLSHKLGDAGASKGAGCQALMEVNVIIRFFSSSICIIIMHFLLYWTIITFRVSSHSRIYLV</sequence>
<dbReference type="Proteomes" id="UP000076532">
    <property type="component" value="Unassembled WGS sequence"/>
</dbReference>
<dbReference type="STRING" id="436010.A0A166TW25"/>
<keyword evidence="2" id="KW-0472">Membrane</keyword>